<organism evidence="2 3">
    <name type="scientific">Alistipes onderdonkii</name>
    <dbReference type="NCBI Taxonomy" id="328813"/>
    <lineage>
        <taxon>Bacteria</taxon>
        <taxon>Pseudomonadati</taxon>
        <taxon>Bacteroidota</taxon>
        <taxon>Bacteroidia</taxon>
        <taxon>Bacteroidales</taxon>
        <taxon>Rikenellaceae</taxon>
        <taxon>Alistipes</taxon>
    </lineage>
</organism>
<dbReference type="CDD" id="cd00093">
    <property type="entry name" value="HTH_XRE"/>
    <property type="match status" value="1"/>
</dbReference>
<sequence>MEQKKQRRDEELLQKIILRVKELRRLHDHQSQEELAEATGLGIAQLESGKNFPNLTTITIICKFYNITLDEFFAPLNYPPKDK</sequence>
<dbReference type="RefSeq" id="WP_032134420.1">
    <property type="nucleotide sequence ID" value="NZ_AP031440.1"/>
</dbReference>
<dbReference type="Gene3D" id="1.10.260.40">
    <property type="entry name" value="lambda repressor-like DNA-binding domains"/>
    <property type="match status" value="1"/>
</dbReference>
<protein>
    <submittedName>
        <fullName evidence="2">Helix-turn-helix transcriptional regulator</fullName>
    </submittedName>
</protein>
<dbReference type="EMBL" id="VVXH01000008">
    <property type="protein sequence ID" value="KAA2378194.1"/>
    <property type="molecule type" value="Genomic_DNA"/>
</dbReference>
<dbReference type="InterPro" id="IPR001387">
    <property type="entry name" value="Cro/C1-type_HTH"/>
</dbReference>
<dbReference type="GO" id="GO:0003677">
    <property type="term" value="F:DNA binding"/>
    <property type="evidence" value="ECO:0007669"/>
    <property type="project" value="InterPro"/>
</dbReference>
<reference evidence="2 3" key="1">
    <citation type="journal article" date="2019" name="Nat. Med.">
        <title>A library of human gut bacterial isolates paired with longitudinal multiomics data enables mechanistic microbiome research.</title>
        <authorList>
            <person name="Poyet M."/>
            <person name="Groussin M."/>
            <person name="Gibbons S.M."/>
            <person name="Avila-Pacheco J."/>
            <person name="Jiang X."/>
            <person name="Kearney S.M."/>
            <person name="Perrotta A.R."/>
            <person name="Berdy B."/>
            <person name="Zhao S."/>
            <person name="Lieberman T.D."/>
            <person name="Swanson P.K."/>
            <person name="Smith M."/>
            <person name="Roesemann S."/>
            <person name="Alexander J.E."/>
            <person name="Rich S.A."/>
            <person name="Livny J."/>
            <person name="Vlamakis H."/>
            <person name="Clish C."/>
            <person name="Bullock K."/>
            <person name="Deik A."/>
            <person name="Scott J."/>
            <person name="Pierce K.A."/>
            <person name="Xavier R.J."/>
            <person name="Alm E.J."/>
        </authorList>
    </citation>
    <scope>NUCLEOTIDE SEQUENCE [LARGE SCALE GENOMIC DNA]</scope>
    <source>
        <strain evidence="2 3">BIOML-A266</strain>
    </source>
</reference>
<dbReference type="SMART" id="SM00530">
    <property type="entry name" value="HTH_XRE"/>
    <property type="match status" value="1"/>
</dbReference>
<dbReference type="AlphaFoldDB" id="A0A5B3GX20"/>
<gene>
    <name evidence="2" type="ORF">F2Y10_09940</name>
</gene>
<dbReference type="InterPro" id="IPR010982">
    <property type="entry name" value="Lambda_DNA-bd_dom_sf"/>
</dbReference>
<feature type="domain" description="HTH cro/C1-type" evidence="1">
    <location>
        <begin position="20"/>
        <end position="72"/>
    </location>
</feature>
<evidence type="ECO:0000259" key="1">
    <source>
        <dbReference type="PROSITE" id="PS50943"/>
    </source>
</evidence>
<dbReference type="Proteomes" id="UP000322940">
    <property type="component" value="Unassembled WGS sequence"/>
</dbReference>
<proteinExistence type="predicted"/>
<accession>A0A5B3GX20</accession>
<evidence type="ECO:0000313" key="3">
    <source>
        <dbReference type="Proteomes" id="UP000322940"/>
    </source>
</evidence>
<dbReference type="SUPFAM" id="SSF47413">
    <property type="entry name" value="lambda repressor-like DNA-binding domains"/>
    <property type="match status" value="1"/>
</dbReference>
<dbReference type="PROSITE" id="PS50943">
    <property type="entry name" value="HTH_CROC1"/>
    <property type="match status" value="1"/>
</dbReference>
<comment type="caution">
    <text evidence="2">The sequence shown here is derived from an EMBL/GenBank/DDBJ whole genome shotgun (WGS) entry which is preliminary data.</text>
</comment>
<evidence type="ECO:0000313" key="2">
    <source>
        <dbReference type="EMBL" id="KAA2378194.1"/>
    </source>
</evidence>
<dbReference type="Pfam" id="PF01381">
    <property type="entry name" value="HTH_3"/>
    <property type="match status" value="1"/>
</dbReference>
<name>A0A5B3GX20_9BACT</name>